<feature type="chain" id="PRO_5025469026" description="Secreted protein" evidence="1">
    <location>
        <begin position="29"/>
        <end position="92"/>
    </location>
</feature>
<accession>A0A679JDG4</accession>
<dbReference type="PROSITE" id="PS51257">
    <property type="entry name" value="PROKAR_LIPOPROTEIN"/>
    <property type="match status" value="1"/>
</dbReference>
<keyword evidence="1" id="KW-0732">Signal</keyword>
<evidence type="ECO:0000256" key="1">
    <source>
        <dbReference type="SAM" id="SignalP"/>
    </source>
</evidence>
<sequence>MNCFRRLSALLSMGLLACVTLCPEPLVASPLSIPAPVLELRLPCDRLDGCRNPGSSPQPDRRVEPFGGTLGRPCAYRWRPTPSGTRKVRICH</sequence>
<dbReference type="EMBL" id="LR743504">
    <property type="protein sequence ID" value="CAA2104443.1"/>
    <property type="molecule type" value="Genomic_DNA"/>
</dbReference>
<proteinExistence type="predicted"/>
<protein>
    <recommendedName>
        <fullName evidence="3">Secreted protein</fullName>
    </recommendedName>
</protein>
<organism evidence="2">
    <name type="scientific">Methylobacterium bullatum</name>
    <dbReference type="NCBI Taxonomy" id="570505"/>
    <lineage>
        <taxon>Bacteria</taxon>
        <taxon>Pseudomonadati</taxon>
        <taxon>Pseudomonadota</taxon>
        <taxon>Alphaproteobacteria</taxon>
        <taxon>Hyphomicrobiales</taxon>
        <taxon>Methylobacteriaceae</taxon>
        <taxon>Methylobacterium</taxon>
    </lineage>
</organism>
<evidence type="ECO:0000313" key="2">
    <source>
        <dbReference type="EMBL" id="CAA2104443.1"/>
    </source>
</evidence>
<evidence type="ECO:0008006" key="3">
    <source>
        <dbReference type="Google" id="ProtNLM"/>
    </source>
</evidence>
<name>A0A679JDG4_9HYPH</name>
<dbReference type="AlphaFoldDB" id="A0A679JDG4"/>
<reference evidence="2" key="1">
    <citation type="submission" date="2019-12" db="EMBL/GenBank/DDBJ databases">
        <authorList>
            <person name="Cremers G."/>
        </authorList>
    </citation>
    <scope>NUCLEOTIDE SEQUENCE</scope>
    <source>
        <strain evidence="2">Mbul1</strain>
    </source>
</reference>
<gene>
    <name evidence="2" type="ORF">MBUL_02706</name>
</gene>
<feature type="signal peptide" evidence="1">
    <location>
        <begin position="1"/>
        <end position="28"/>
    </location>
</feature>